<dbReference type="EMBL" id="VSSQ01035976">
    <property type="protein sequence ID" value="MPM88349.1"/>
    <property type="molecule type" value="Genomic_DNA"/>
</dbReference>
<accession>A0A645DGE5</accession>
<sequence length="136" mass="14007">MQIGLLAALFAQNGGQAADIDPGDTRLAGRDEHFGQALFAAEVGRFVQFVDQEAVQEEAARLHVGFIAAVVADLRAGHGHKLPGVGGVGNDLLVTGHPGIENRFAGSVGGGAETPAAENFAVGQRQECLALPLFPP</sequence>
<protein>
    <submittedName>
        <fullName evidence="1">Uncharacterized protein</fullName>
    </submittedName>
</protein>
<reference evidence="1" key="1">
    <citation type="submission" date="2019-08" db="EMBL/GenBank/DDBJ databases">
        <authorList>
            <person name="Kucharzyk K."/>
            <person name="Murdoch R.W."/>
            <person name="Higgins S."/>
            <person name="Loffler F."/>
        </authorList>
    </citation>
    <scope>NUCLEOTIDE SEQUENCE</scope>
</reference>
<organism evidence="1">
    <name type="scientific">bioreactor metagenome</name>
    <dbReference type="NCBI Taxonomy" id="1076179"/>
    <lineage>
        <taxon>unclassified sequences</taxon>
        <taxon>metagenomes</taxon>
        <taxon>ecological metagenomes</taxon>
    </lineage>
</organism>
<proteinExistence type="predicted"/>
<comment type="caution">
    <text evidence="1">The sequence shown here is derived from an EMBL/GenBank/DDBJ whole genome shotgun (WGS) entry which is preliminary data.</text>
</comment>
<dbReference type="AlphaFoldDB" id="A0A645DGE5"/>
<name>A0A645DGE5_9ZZZZ</name>
<evidence type="ECO:0000313" key="1">
    <source>
        <dbReference type="EMBL" id="MPM88349.1"/>
    </source>
</evidence>
<gene>
    <name evidence="1" type="ORF">SDC9_135451</name>
</gene>